<sequence>MNDIVDKIMDRSQWPTFEDSDHLSDLDSLADDANGLGTLEGYLAALAIYHQLCDEMAKLLLKDSRFFIQLSCYPLGIEFPKSKQQMAGQTLAQLEYAVEFEGKEEFIEKCRDLNALRNKVFHSLTKKTSLPELKNKLSRVSALYEEIFELFSASHDWFCLCFKDFRKDVFIDEIEEKNT</sequence>
<dbReference type="AlphaFoldDB" id="A0A2T1KIT5"/>
<dbReference type="RefSeq" id="WP_106670345.1">
    <property type="nucleotide sequence ID" value="NZ_BMFE01000001.1"/>
</dbReference>
<proteinExistence type="predicted"/>
<protein>
    <submittedName>
        <fullName evidence="1">Uncharacterized protein</fullName>
    </submittedName>
</protein>
<dbReference type="Proteomes" id="UP000238385">
    <property type="component" value="Unassembled WGS sequence"/>
</dbReference>
<accession>A0A2T1KIT5</accession>
<evidence type="ECO:0000313" key="2">
    <source>
        <dbReference type="Proteomes" id="UP000238385"/>
    </source>
</evidence>
<reference evidence="1 2" key="1">
    <citation type="submission" date="2018-03" db="EMBL/GenBank/DDBJ databases">
        <title>Marinobacter brunus sp. nov., a marine bacterium of Gamma-proteobacteria isolated from the surface seawater of the South China Sea.</title>
        <authorList>
            <person name="Cheng H."/>
            <person name="Wu Y.-H."/>
            <person name="Xamxidin M."/>
            <person name="Xu X.-W."/>
        </authorList>
    </citation>
    <scope>NUCLEOTIDE SEQUENCE [LARGE SCALE GENOMIC DNA]</scope>
    <source>
        <strain evidence="1 2">JCM 30472</strain>
    </source>
</reference>
<comment type="caution">
    <text evidence="1">The sequence shown here is derived from an EMBL/GenBank/DDBJ whole genome shotgun (WGS) entry which is preliminary data.</text>
</comment>
<evidence type="ECO:0000313" key="1">
    <source>
        <dbReference type="EMBL" id="PSF09512.1"/>
    </source>
</evidence>
<dbReference type="EMBL" id="PXNN01000005">
    <property type="protein sequence ID" value="PSF09512.1"/>
    <property type="molecule type" value="Genomic_DNA"/>
</dbReference>
<organism evidence="1 2">
    <name type="scientific">Marinobacter halophilus</name>
    <dbReference type="NCBI Taxonomy" id="1323740"/>
    <lineage>
        <taxon>Bacteria</taxon>
        <taxon>Pseudomonadati</taxon>
        <taxon>Pseudomonadota</taxon>
        <taxon>Gammaproteobacteria</taxon>
        <taxon>Pseudomonadales</taxon>
        <taxon>Marinobacteraceae</taxon>
        <taxon>Marinobacter</taxon>
    </lineage>
</organism>
<gene>
    <name evidence="1" type="ORF">C7H08_03235</name>
</gene>
<keyword evidence="2" id="KW-1185">Reference proteome</keyword>
<name>A0A2T1KIT5_9GAMM</name>
<dbReference type="OrthoDB" id="9997535at2"/>